<dbReference type="OrthoDB" id="10051975at2759"/>
<evidence type="ECO:0000313" key="4">
    <source>
        <dbReference type="Proteomes" id="UP000663880"/>
    </source>
</evidence>
<organism evidence="3 4">
    <name type="scientific">Pieris macdunnoughi</name>
    <dbReference type="NCBI Taxonomy" id="345717"/>
    <lineage>
        <taxon>Eukaryota</taxon>
        <taxon>Metazoa</taxon>
        <taxon>Ecdysozoa</taxon>
        <taxon>Arthropoda</taxon>
        <taxon>Hexapoda</taxon>
        <taxon>Insecta</taxon>
        <taxon>Pterygota</taxon>
        <taxon>Neoptera</taxon>
        <taxon>Endopterygota</taxon>
        <taxon>Lepidoptera</taxon>
        <taxon>Glossata</taxon>
        <taxon>Ditrysia</taxon>
        <taxon>Papilionoidea</taxon>
        <taxon>Pieridae</taxon>
        <taxon>Pierinae</taxon>
        <taxon>Pieris</taxon>
    </lineage>
</organism>
<evidence type="ECO:0000256" key="1">
    <source>
        <dbReference type="SAM" id="MobiDB-lite"/>
    </source>
</evidence>
<name>A0A821XK91_9NEOP</name>
<dbReference type="EMBL" id="CAJOBZ010000070">
    <property type="protein sequence ID" value="CAF4947320.1"/>
    <property type="molecule type" value="Genomic_DNA"/>
</dbReference>
<feature type="compositionally biased region" description="Low complexity" evidence="1">
    <location>
        <begin position="234"/>
        <end position="247"/>
    </location>
</feature>
<gene>
    <name evidence="3" type="ORF">PMACD_LOCUS15310</name>
</gene>
<protein>
    <recommendedName>
        <fullName evidence="2">MADF domain-containing protein</fullName>
    </recommendedName>
</protein>
<reference evidence="3" key="1">
    <citation type="submission" date="2021-02" db="EMBL/GenBank/DDBJ databases">
        <authorList>
            <person name="Steward A R."/>
        </authorList>
    </citation>
    <scope>NUCLEOTIDE SEQUENCE</scope>
</reference>
<dbReference type="Proteomes" id="UP000663880">
    <property type="component" value="Unassembled WGS sequence"/>
</dbReference>
<evidence type="ECO:0000313" key="3">
    <source>
        <dbReference type="EMBL" id="CAF4947320.1"/>
    </source>
</evidence>
<dbReference type="PANTHER" id="PTHR21505">
    <property type="entry name" value="MADF DOMAIN-CONTAINING PROTEIN-RELATED"/>
    <property type="match status" value="1"/>
</dbReference>
<dbReference type="PROSITE" id="PS51029">
    <property type="entry name" value="MADF"/>
    <property type="match status" value="1"/>
</dbReference>
<keyword evidence="4" id="KW-1185">Reference proteome</keyword>
<dbReference type="PANTHER" id="PTHR21505:SF12">
    <property type="entry name" value="MADF DOMAIN-CONTAINING PROTEIN-RELATED"/>
    <property type="match status" value="1"/>
</dbReference>
<dbReference type="InterPro" id="IPR006578">
    <property type="entry name" value="MADF-dom"/>
</dbReference>
<dbReference type="SMART" id="SM00595">
    <property type="entry name" value="MADF"/>
    <property type="match status" value="1"/>
</dbReference>
<evidence type="ECO:0000259" key="2">
    <source>
        <dbReference type="PROSITE" id="PS51029"/>
    </source>
</evidence>
<comment type="caution">
    <text evidence="3">The sequence shown here is derived from an EMBL/GenBank/DDBJ whole genome shotgun (WGS) entry which is preliminary data.</text>
</comment>
<sequence length="268" mass="30417">MDNEKCRILIQLYSAKEFLWNSKSTQYHNKSLRYDAWIEISKKMDIPIPDLKKKMTTLLASYRREKSRIAKSCRTGSATNEVYVSKWFAFDDFNFMRDKDLPNETLDTMSENSATAQIAQNNDTGPITPSAMEQEIEPPSDIMNAPDSLRVKKKKKANAEEDSPMLKKAFQVLTESAASSADPYFSYGQHIANELRKYDSRTLIYVKQAINNVIFEADLGKYGCCTQISQSHYTSTPSPQASTPSSQIPDTTTAEREPTPLPMDDFFP</sequence>
<feature type="region of interest" description="Disordered" evidence="1">
    <location>
        <begin position="232"/>
        <end position="268"/>
    </location>
</feature>
<dbReference type="AlphaFoldDB" id="A0A821XK91"/>
<dbReference type="Pfam" id="PF10545">
    <property type="entry name" value="MADF_DNA_bdg"/>
    <property type="match status" value="1"/>
</dbReference>
<proteinExistence type="predicted"/>
<feature type="domain" description="MADF" evidence="2">
    <location>
        <begin position="8"/>
        <end position="101"/>
    </location>
</feature>
<accession>A0A821XK91</accession>